<gene>
    <name evidence="2" type="ORF">TR51_12335</name>
</gene>
<dbReference type="AlphaFoldDB" id="A0A0D0N9J1"/>
<accession>A0A0D0N9J1</accession>
<evidence type="ECO:0000256" key="1">
    <source>
        <dbReference type="SAM" id="MobiDB-lite"/>
    </source>
</evidence>
<evidence type="ECO:0000313" key="2">
    <source>
        <dbReference type="EMBL" id="KIQ64885.1"/>
    </source>
</evidence>
<feature type="compositionally biased region" description="Basic and acidic residues" evidence="1">
    <location>
        <begin position="98"/>
        <end position="107"/>
    </location>
</feature>
<feature type="region of interest" description="Disordered" evidence="1">
    <location>
        <begin position="95"/>
        <end position="200"/>
    </location>
</feature>
<dbReference type="Proteomes" id="UP000032066">
    <property type="component" value="Unassembled WGS sequence"/>
</dbReference>
<evidence type="ECO:0000313" key="3">
    <source>
        <dbReference type="Proteomes" id="UP000032066"/>
    </source>
</evidence>
<sequence>MAGDGVNIDLDEVQAAAKTIAALLEEMQGPFAQLEAHINMVADSVYGTDLLGKALTGGSSSVGGFNKHQKDVLAGIKLLLSNATTMGANLQTMAARHQANDENHASELSRITTGDGTPLTPTTPAVSPSPTPTPSPTPAPRPPRPRARPGAAAEPRGLPHPGRAGPGLQQAQAPGAARPGRRRPRPQPDLTHAARPHHGG</sequence>
<name>A0A0D0N9J1_KITGR</name>
<dbReference type="Gene3D" id="1.10.287.1060">
    <property type="entry name" value="ESAT-6-like"/>
    <property type="match status" value="1"/>
</dbReference>
<keyword evidence="3" id="KW-1185">Reference proteome</keyword>
<dbReference type="OrthoDB" id="3873503at2"/>
<dbReference type="RefSeq" id="WP_043910763.1">
    <property type="nucleotide sequence ID" value="NZ_JXZB01000002.1"/>
</dbReference>
<dbReference type="EMBL" id="JXZB01000002">
    <property type="protein sequence ID" value="KIQ64885.1"/>
    <property type="molecule type" value="Genomic_DNA"/>
</dbReference>
<dbReference type="PATRIC" id="fig|2064.6.peg.2649"/>
<proteinExistence type="predicted"/>
<feature type="compositionally biased region" description="Pro residues" evidence="1">
    <location>
        <begin position="127"/>
        <end position="142"/>
    </location>
</feature>
<feature type="compositionally biased region" description="Low complexity" evidence="1">
    <location>
        <begin position="148"/>
        <end position="178"/>
    </location>
</feature>
<reference evidence="2 3" key="1">
    <citation type="submission" date="2015-02" db="EMBL/GenBank/DDBJ databases">
        <title>Draft genome sequence of Kitasatospora griseola MF730-N6, a bafilomycin, terpentecin and satosporin producer.</title>
        <authorList>
            <person name="Arens J.C."/>
            <person name="Haltli B."/>
            <person name="Kerr R.G."/>
        </authorList>
    </citation>
    <scope>NUCLEOTIDE SEQUENCE [LARGE SCALE GENOMIC DNA]</scope>
    <source>
        <strain evidence="2 3">MF730-N6</strain>
    </source>
</reference>
<protein>
    <submittedName>
        <fullName evidence="2">Uncharacterized protein</fullName>
    </submittedName>
</protein>
<comment type="caution">
    <text evidence="2">The sequence shown here is derived from an EMBL/GenBank/DDBJ whole genome shotgun (WGS) entry which is preliminary data.</text>
</comment>
<feature type="compositionally biased region" description="Low complexity" evidence="1">
    <location>
        <begin position="112"/>
        <end position="126"/>
    </location>
</feature>
<organism evidence="2 3">
    <name type="scientific">Kitasatospora griseola</name>
    <name type="common">Streptomyces griseolosporeus</name>
    <dbReference type="NCBI Taxonomy" id="2064"/>
    <lineage>
        <taxon>Bacteria</taxon>
        <taxon>Bacillati</taxon>
        <taxon>Actinomycetota</taxon>
        <taxon>Actinomycetes</taxon>
        <taxon>Kitasatosporales</taxon>
        <taxon>Streptomycetaceae</taxon>
        <taxon>Kitasatospora</taxon>
    </lineage>
</organism>